<dbReference type="PANTHER" id="PTHR35117">
    <property type="entry name" value="MYOSIN-M HEAVY PROTEIN"/>
    <property type="match status" value="1"/>
</dbReference>
<keyword evidence="3" id="KW-1185">Reference proteome</keyword>
<dbReference type="EMBL" id="JAINDJ010000003">
    <property type="protein sequence ID" value="KAG9453255.1"/>
    <property type="molecule type" value="Genomic_DNA"/>
</dbReference>
<protein>
    <submittedName>
        <fullName evidence="2">Uncharacterized protein</fullName>
    </submittedName>
</protein>
<dbReference type="Proteomes" id="UP000825729">
    <property type="component" value="Unassembled WGS sequence"/>
</dbReference>
<gene>
    <name evidence="2" type="ORF">H6P81_006159</name>
</gene>
<evidence type="ECO:0000313" key="2">
    <source>
        <dbReference type="EMBL" id="KAG9453255.1"/>
    </source>
</evidence>
<comment type="caution">
    <text evidence="2">The sequence shown here is derived from an EMBL/GenBank/DDBJ whole genome shotgun (WGS) entry which is preliminary data.</text>
</comment>
<feature type="region of interest" description="Disordered" evidence="1">
    <location>
        <begin position="308"/>
        <end position="364"/>
    </location>
</feature>
<sequence>MANGSSRRPEAAESARVPPSFPSSCLIALPRKIQNSRFFSLLVCPFNSSSYAFLSFLLRSSVSVSLQQGRKMGKQCNGARSSGGPAKGKVTPIQVAFIVDRYLSENNCVRTLSVFRSEATPLISKTKIREAPKNLLSLETILDEYISLKEQKLALDQEKCRVELLLQGIQDVMRAYNSAVPSIPQPPVASGVYPLPPAMTPVSQTDPRIRTPAGYTVYKLPVANSLPVLPPHTPSEPSRISTPNHDISAKSKRKASKPLVGVNPTAKRNCTQVSSNASVAEGNKGSLAANKNNQMPVPYDIVSNQTAGQALSDETGLMKSSPDSKFNSPCPRTPPQALTVEANETVSPAENSSQIESSNSMTSPEISPINCHIISSKTIVVSPSKHVACSSPDRLLAFQKSPKRSSKIKGRLDFNDANEFINSGRPCELENRAIENIDDIGMFDIDFSNFDVLGNDFSLSELLVDIDFDTEGDTSPAARSLDRPIEQSGNSGSDPVGCNLPDLTTILSEKDINIPGPDPLVSVKSVTKCIQILSPAKPRRGGQENS</sequence>
<feature type="region of interest" description="Disordered" evidence="1">
    <location>
        <begin position="228"/>
        <end position="294"/>
    </location>
</feature>
<feature type="compositionally biased region" description="Polar residues" evidence="1">
    <location>
        <begin position="235"/>
        <end position="245"/>
    </location>
</feature>
<accession>A0AAV7EWI1</accession>
<dbReference type="PANTHER" id="PTHR35117:SF1">
    <property type="entry name" value="MYOSIN-M HEAVY PROTEIN"/>
    <property type="match status" value="1"/>
</dbReference>
<feature type="compositionally biased region" description="Polar residues" evidence="1">
    <location>
        <begin position="266"/>
        <end position="278"/>
    </location>
</feature>
<name>A0AAV7EWI1_ARIFI</name>
<feature type="compositionally biased region" description="Polar residues" evidence="1">
    <location>
        <begin position="342"/>
        <end position="364"/>
    </location>
</feature>
<evidence type="ECO:0000313" key="3">
    <source>
        <dbReference type="Proteomes" id="UP000825729"/>
    </source>
</evidence>
<organism evidence="2 3">
    <name type="scientific">Aristolochia fimbriata</name>
    <name type="common">White veined hardy Dutchman's pipe vine</name>
    <dbReference type="NCBI Taxonomy" id="158543"/>
    <lineage>
        <taxon>Eukaryota</taxon>
        <taxon>Viridiplantae</taxon>
        <taxon>Streptophyta</taxon>
        <taxon>Embryophyta</taxon>
        <taxon>Tracheophyta</taxon>
        <taxon>Spermatophyta</taxon>
        <taxon>Magnoliopsida</taxon>
        <taxon>Magnoliidae</taxon>
        <taxon>Piperales</taxon>
        <taxon>Aristolochiaceae</taxon>
        <taxon>Aristolochia</taxon>
    </lineage>
</organism>
<feature type="region of interest" description="Disordered" evidence="1">
    <location>
        <begin position="474"/>
        <end position="497"/>
    </location>
</feature>
<reference evidence="2 3" key="1">
    <citation type="submission" date="2021-07" db="EMBL/GenBank/DDBJ databases">
        <title>The Aristolochia fimbriata genome: insights into angiosperm evolution, floral development and chemical biosynthesis.</title>
        <authorList>
            <person name="Jiao Y."/>
        </authorList>
    </citation>
    <scope>NUCLEOTIDE SEQUENCE [LARGE SCALE GENOMIC DNA]</scope>
    <source>
        <strain evidence="2">IBCAS-2021</strain>
        <tissue evidence="2">Leaf</tissue>
    </source>
</reference>
<proteinExistence type="predicted"/>
<dbReference type="AlphaFoldDB" id="A0AAV7EWI1"/>
<evidence type="ECO:0000256" key="1">
    <source>
        <dbReference type="SAM" id="MobiDB-lite"/>
    </source>
</evidence>